<protein>
    <submittedName>
        <fullName evidence="1">Uncharacterized protein</fullName>
    </submittedName>
</protein>
<dbReference type="EMBL" id="CAUYUJ010007462">
    <property type="protein sequence ID" value="CAK0820847.1"/>
    <property type="molecule type" value="Genomic_DNA"/>
</dbReference>
<name>A0ABN9RNT4_9DINO</name>
<feature type="non-terminal residue" evidence="1">
    <location>
        <position position="1"/>
    </location>
</feature>
<reference evidence="1" key="1">
    <citation type="submission" date="2023-10" db="EMBL/GenBank/DDBJ databases">
        <authorList>
            <person name="Chen Y."/>
            <person name="Shah S."/>
            <person name="Dougan E. K."/>
            <person name="Thang M."/>
            <person name="Chan C."/>
        </authorList>
    </citation>
    <scope>NUCLEOTIDE SEQUENCE [LARGE SCALE GENOMIC DNA]</scope>
</reference>
<feature type="non-terminal residue" evidence="1">
    <location>
        <position position="111"/>
    </location>
</feature>
<dbReference type="Proteomes" id="UP001189429">
    <property type="component" value="Unassembled WGS sequence"/>
</dbReference>
<evidence type="ECO:0000313" key="2">
    <source>
        <dbReference type="Proteomes" id="UP001189429"/>
    </source>
</evidence>
<evidence type="ECO:0000313" key="1">
    <source>
        <dbReference type="EMBL" id="CAK0820847.1"/>
    </source>
</evidence>
<accession>A0ABN9RNT4</accession>
<comment type="caution">
    <text evidence="1">The sequence shown here is derived from an EMBL/GenBank/DDBJ whole genome shotgun (WGS) entry which is preliminary data.</text>
</comment>
<organism evidence="1 2">
    <name type="scientific">Prorocentrum cordatum</name>
    <dbReference type="NCBI Taxonomy" id="2364126"/>
    <lineage>
        <taxon>Eukaryota</taxon>
        <taxon>Sar</taxon>
        <taxon>Alveolata</taxon>
        <taxon>Dinophyceae</taxon>
        <taxon>Prorocentrales</taxon>
        <taxon>Prorocentraceae</taxon>
        <taxon>Prorocentrum</taxon>
    </lineage>
</organism>
<keyword evidence="2" id="KW-1185">Reference proteome</keyword>
<proteinExistence type="predicted"/>
<sequence length="111" mass="12976">SLPSDFWWWRWKMSPPSKMVWEAPMSCYRRRGLDAARDMGLCFVASVGARRWVGRELRTPRFGAHDLDAGLSSWRRLREARARLKAGEAEHAASAAWRRLREVYLDIWAEA</sequence>
<gene>
    <name evidence="1" type="ORF">PCOR1329_LOCUS22362</name>
</gene>